<evidence type="ECO:0000256" key="4">
    <source>
        <dbReference type="SAM" id="MobiDB-lite"/>
    </source>
</evidence>
<dbReference type="Gene3D" id="1.25.40.20">
    <property type="entry name" value="Ankyrin repeat-containing domain"/>
    <property type="match status" value="1"/>
</dbReference>
<feature type="repeat" description="ANK" evidence="3">
    <location>
        <begin position="148"/>
        <end position="180"/>
    </location>
</feature>
<feature type="repeat" description="ANK" evidence="3">
    <location>
        <begin position="115"/>
        <end position="147"/>
    </location>
</feature>
<dbReference type="PROSITE" id="PS50088">
    <property type="entry name" value="ANK_REPEAT"/>
    <property type="match status" value="4"/>
</dbReference>
<dbReference type="SUPFAM" id="SSF48403">
    <property type="entry name" value="Ankyrin repeat"/>
    <property type="match status" value="1"/>
</dbReference>
<dbReference type="Pfam" id="PF13637">
    <property type="entry name" value="Ank_4"/>
    <property type="match status" value="1"/>
</dbReference>
<dbReference type="EMBL" id="JELW01000105">
    <property type="protein sequence ID" value="EXU95087.1"/>
    <property type="molecule type" value="Genomic_DNA"/>
</dbReference>
<dbReference type="GO" id="GO:0005829">
    <property type="term" value="C:cytosol"/>
    <property type="evidence" value="ECO:0007669"/>
    <property type="project" value="TreeGrafter"/>
</dbReference>
<keyword evidence="2 3" id="KW-0040">ANK repeat</keyword>
<dbReference type="CDD" id="cd14688">
    <property type="entry name" value="bZIP_YAP"/>
    <property type="match status" value="1"/>
</dbReference>
<comment type="caution">
    <text evidence="5">The sequence shown here is derived from an EMBL/GenBank/DDBJ whole genome shotgun (WGS) entry which is preliminary data.</text>
</comment>
<reference evidence="5 6" key="1">
    <citation type="submission" date="2014-02" db="EMBL/GenBank/DDBJ databases">
        <title>The genome sequence of the entomopathogenic fungus Metarhizium robertsii ARSEF 2575.</title>
        <authorList>
            <person name="Giuliano Garisto Donzelli B."/>
            <person name="Roe B.A."/>
            <person name="Macmil S.L."/>
            <person name="Krasnoff S.B."/>
            <person name="Gibson D.M."/>
        </authorList>
    </citation>
    <scope>NUCLEOTIDE SEQUENCE [LARGE SCALE GENOMIC DNA]</scope>
    <source>
        <strain evidence="5 6">ARSEF 2575</strain>
    </source>
</reference>
<keyword evidence="1" id="KW-0677">Repeat</keyword>
<dbReference type="GO" id="GO:0051059">
    <property type="term" value="F:NF-kappaB binding"/>
    <property type="evidence" value="ECO:0007669"/>
    <property type="project" value="TreeGrafter"/>
</dbReference>
<dbReference type="AlphaFoldDB" id="A0A014P1G3"/>
<dbReference type="InterPro" id="IPR002110">
    <property type="entry name" value="Ankyrin_rpt"/>
</dbReference>
<evidence type="ECO:0000256" key="1">
    <source>
        <dbReference type="ARBA" id="ARBA00022737"/>
    </source>
</evidence>
<dbReference type="PRINTS" id="PR01415">
    <property type="entry name" value="ANKYRIN"/>
</dbReference>
<feature type="region of interest" description="Disordered" evidence="4">
    <location>
        <begin position="1"/>
        <end position="23"/>
    </location>
</feature>
<accession>A0A014P1G3</accession>
<feature type="compositionally biased region" description="Polar residues" evidence="4">
    <location>
        <begin position="1"/>
        <end position="15"/>
    </location>
</feature>
<evidence type="ECO:0000256" key="2">
    <source>
        <dbReference type="ARBA" id="ARBA00023043"/>
    </source>
</evidence>
<evidence type="ECO:0000256" key="3">
    <source>
        <dbReference type="PROSITE-ProRule" id="PRU00023"/>
    </source>
</evidence>
<evidence type="ECO:0000313" key="6">
    <source>
        <dbReference type="Proteomes" id="UP000030151"/>
    </source>
</evidence>
<feature type="repeat" description="ANK" evidence="3">
    <location>
        <begin position="181"/>
        <end position="213"/>
    </location>
</feature>
<name>A0A014P1G3_9HYPO</name>
<sequence length="243" mass="26698">MEESSNGASEVSMTSDLDAKERKRLQNRLAQRTYRQNQKQRLRLLEQAAEQVCSRNATMTAPYAEAQKDDYRDQQTWSDITAVCPKMGTEESRHLKYTYPPLFSDPSAPELQINEGGTALHRAARNGNEALVRLLLDHGADIERQDNDGQTVLHTAAKSGSQPIVQLILDARTTVDIKDHVGRTALFSAVQSGNDAVVKMLLEASSDPNCTDSMGNVALHLAVDMNSESITLLLLSFGAEVNA</sequence>
<proteinExistence type="predicted"/>
<organism evidence="5 6">
    <name type="scientific">Metarhizium robertsii</name>
    <dbReference type="NCBI Taxonomy" id="568076"/>
    <lineage>
        <taxon>Eukaryota</taxon>
        <taxon>Fungi</taxon>
        <taxon>Dikarya</taxon>
        <taxon>Ascomycota</taxon>
        <taxon>Pezizomycotina</taxon>
        <taxon>Sordariomycetes</taxon>
        <taxon>Hypocreomycetidae</taxon>
        <taxon>Hypocreales</taxon>
        <taxon>Clavicipitaceae</taxon>
        <taxon>Metarhizium</taxon>
    </lineage>
</organism>
<dbReference type="Proteomes" id="UP000030151">
    <property type="component" value="Unassembled WGS sequence"/>
</dbReference>
<dbReference type="GO" id="GO:0071356">
    <property type="term" value="P:cellular response to tumor necrosis factor"/>
    <property type="evidence" value="ECO:0007669"/>
    <property type="project" value="TreeGrafter"/>
</dbReference>
<dbReference type="PANTHER" id="PTHR46680">
    <property type="entry name" value="NF-KAPPA-B INHIBITOR ALPHA"/>
    <property type="match status" value="1"/>
</dbReference>
<protein>
    <submittedName>
        <fullName evidence="5">Ankyrin repeat protein</fullName>
    </submittedName>
</protein>
<dbReference type="Gene3D" id="1.20.5.170">
    <property type="match status" value="1"/>
</dbReference>
<dbReference type="SMART" id="SM00248">
    <property type="entry name" value="ANK"/>
    <property type="match status" value="4"/>
</dbReference>
<gene>
    <name evidence="5" type="ORF">X797_011846</name>
</gene>
<dbReference type="PANTHER" id="PTHR46680:SF3">
    <property type="entry name" value="NF-KAPPA-B INHIBITOR CACTUS"/>
    <property type="match status" value="1"/>
</dbReference>
<dbReference type="InterPro" id="IPR046347">
    <property type="entry name" value="bZIP_sf"/>
</dbReference>
<dbReference type="SUPFAM" id="SSF57959">
    <property type="entry name" value="Leucine zipper domain"/>
    <property type="match status" value="1"/>
</dbReference>
<evidence type="ECO:0000313" key="5">
    <source>
        <dbReference type="EMBL" id="EXU95087.1"/>
    </source>
</evidence>
<dbReference type="InterPro" id="IPR051070">
    <property type="entry name" value="NF-kappa-B_inhibitor"/>
</dbReference>
<dbReference type="HOGENOM" id="CLU_000134_24_0_1"/>
<dbReference type="PROSITE" id="PS50297">
    <property type="entry name" value="ANK_REP_REGION"/>
    <property type="match status" value="4"/>
</dbReference>
<dbReference type="eggNOG" id="KOG0676">
    <property type="taxonomic scope" value="Eukaryota"/>
</dbReference>
<dbReference type="InterPro" id="IPR036770">
    <property type="entry name" value="Ankyrin_rpt-contain_sf"/>
</dbReference>
<feature type="repeat" description="ANK" evidence="3">
    <location>
        <begin position="214"/>
        <end position="243"/>
    </location>
</feature>
<dbReference type="Pfam" id="PF12796">
    <property type="entry name" value="Ank_2"/>
    <property type="match status" value="1"/>
</dbReference>
<dbReference type="GO" id="GO:0003700">
    <property type="term" value="F:DNA-binding transcription factor activity"/>
    <property type="evidence" value="ECO:0007669"/>
    <property type="project" value="InterPro"/>
</dbReference>